<dbReference type="Gene3D" id="1.10.10.10">
    <property type="entry name" value="Winged helix-like DNA-binding domain superfamily/Winged helix DNA-binding domain"/>
    <property type="match status" value="1"/>
</dbReference>
<accession>A0ABS3Q816</accession>
<comment type="caution">
    <text evidence="1">The sequence shown here is derived from an EMBL/GenBank/DDBJ whole genome shotgun (WGS) entry which is preliminary data.</text>
</comment>
<sequence>MTSNTKRTQRDYSLAFKLSVVDQVEKGELTYKQAQARYGIQGRSTVLTWLRKHGRLNWSDTQSIHRNQKRFTMSKDEPTTLTPEQRIKQLEAELADEKLKAQFFEEVVKVLKEDFGISVPKKRPPKSSKKSGSKP</sequence>
<evidence type="ECO:0000313" key="2">
    <source>
        <dbReference type="Proteomes" id="UP000664835"/>
    </source>
</evidence>
<organism evidence="1 2">
    <name type="scientific">Thiomicrorhabdus marina</name>
    <dbReference type="NCBI Taxonomy" id="2818442"/>
    <lineage>
        <taxon>Bacteria</taxon>
        <taxon>Pseudomonadati</taxon>
        <taxon>Pseudomonadota</taxon>
        <taxon>Gammaproteobacteria</taxon>
        <taxon>Thiotrichales</taxon>
        <taxon>Piscirickettsiaceae</taxon>
        <taxon>Thiomicrorhabdus</taxon>
    </lineage>
</organism>
<reference evidence="1 2" key="1">
    <citation type="submission" date="2021-03" db="EMBL/GenBank/DDBJ databases">
        <title>Thiomicrorhabdus sp.nov.,novel sulfur-oxidizing bacteria isolated from coastal sediment.</title>
        <authorList>
            <person name="Liu X."/>
        </authorList>
    </citation>
    <scope>NUCLEOTIDE SEQUENCE [LARGE SCALE GENOMIC DNA]</scope>
    <source>
        <strain evidence="1 2">6S2-11</strain>
    </source>
</reference>
<dbReference type="InterPro" id="IPR036388">
    <property type="entry name" value="WH-like_DNA-bd_sf"/>
</dbReference>
<protein>
    <submittedName>
        <fullName evidence="1">Transposase</fullName>
    </submittedName>
</protein>
<name>A0ABS3Q816_9GAMM</name>
<dbReference type="SUPFAM" id="SSF46689">
    <property type="entry name" value="Homeodomain-like"/>
    <property type="match status" value="1"/>
</dbReference>
<dbReference type="InterPro" id="IPR009057">
    <property type="entry name" value="Homeodomain-like_sf"/>
</dbReference>
<gene>
    <name evidence="1" type="ORF">J3998_13100</name>
</gene>
<dbReference type="Proteomes" id="UP000664835">
    <property type="component" value="Unassembled WGS sequence"/>
</dbReference>
<proteinExistence type="predicted"/>
<keyword evidence="2" id="KW-1185">Reference proteome</keyword>
<dbReference type="EMBL" id="JAGETV010000064">
    <property type="protein sequence ID" value="MBO1928504.1"/>
    <property type="molecule type" value="Genomic_DNA"/>
</dbReference>
<evidence type="ECO:0000313" key="1">
    <source>
        <dbReference type="EMBL" id="MBO1928504.1"/>
    </source>
</evidence>